<evidence type="ECO:0000256" key="1">
    <source>
        <dbReference type="ARBA" id="ARBA00004123"/>
    </source>
</evidence>
<dbReference type="SUPFAM" id="SSF52540">
    <property type="entry name" value="P-loop containing nucleoside triphosphate hydrolases"/>
    <property type="match status" value="1"/>
</dbReference>
<comment type="similarity">
    <text evidence="2">Belongs to the rad17/RAD24 family.</text>
</comment>
<dbReference type="PANTHER" id="PTHR12172">
    <property type="entry name" value="CELL CYCLE CHECKPOINT PROTEIN RAD17"/>
    <property type="match status" value="1"/>
</dbReference>
<dbReference type="InterPro" id="IPR004582">
    <property type="entry name" value="Checkpoint_prot_Rad17_Rad24"/>
</dbReference>
<dbReference type="EMBL" id="OU892280">
    <property type="protein sequence ID" value="CAG9767162.1"/>
    <property type="molecule type" value="Genomic_DNA"/>
</dbReference>
<gene>
    <name evidence="9" type="ORF">CEUTPL_LOCUS7729</name>
</gene>
<evidence type="ECO:0000256" key="6">
    <source>
        <dbReference type="ARBA" id="ARBA00023242"/>
    </source>
</evidence>
<evidence type="ECO:0000256" key="7">
    <source>
        <dbReference type="ARBA" id="ARBA00023306"/>
    </source>
</evidence>
<dbReference type="Pfam" id="PF03215">
    <property type="entry name" value="Rad17"/>
    <property type="match status" value="1"/>
</dbReference>
<dbReference type="GO" id="GO:0005524">
    <property type="term" value="F:ATP binding"/>
    <property type="evidence" value="ECO:0007669"/>
    <property type="project" value="UniProtKB-KW"/>
</dbReference>
<evidence type="ECO:0000313" key="9">
    <source>
        <dbReference type="EMBL" id="CAG9767162.1"/>
    </source>
</evidence>
<accession>A0A9N9MU74</accession>
<organism evidence="9 10">
    <name type="scientific">Ceutorhynchus assimilis</name>
    <name type="common">cabbage seed weevil</name>
    <dbReference type="NCBI Taxonomy" id="467358"/>
    <lineage>
        <taxon>Eukaryota</taxon>
        <taxon>Metazoa</taxon>
        <taxon>Ecdysozoa</taxon>
        <taxon>Arthropoda</taxon>
        <taxon>Hexapoda</taxon>
        <taxon>Insecta</taxon>
        <taxon>Pterygota</taxon>
        <taxon>Neoptera</taxon>
        <taxon>Endopterygota</taxon>
        <taxon>Coleoptera</taxon>
        <taxon>Polyphaga</taxon>
        <taxon>Cucujiformia</taxon>
        <taxon>Curculionidae</taxon>
        <taxon>Ceutorhynchinae</taxon>
        <taxon>Ceutorhynchus</taxon>
    </lineage>
</organism>
<evidence type="ECO:0000313" key="10">
    <source>
        <dbReference type="Proteomes" id="UP001152799"/>
    </source>
</evidence>
<comment type="subcellular location">
    <subcellularLocation>
        <location evidence="1">Nucleus</location>
    </subcellularLocation>
</comment>
<evidence type="ECO:0000256" key="8">
    <source>
        <dbReference type="SAM" id="MobiDB-lite"/>
    </source>
</evidence>
<evidence type="ECO:0008006" key="11">
    <source>
        <dbReference type="Google" id="ProtNLM"/>
    </source>
</evidence>
<dbReference type="AlphaFoldDB" id="A0A9N9MU74"/>
<evidence type="ECO:0000256" key="2">
    <source>
        <dbReference type="ARBA" id="ARBA00006168"/>
    </source>
</evidence>
<keyword evidence="10" id="KW-1185">Reference proteome</keyword>
<name>A0A9N9MU74_9CUCU</name>
<protein>
    <recommendedName>
        <fullName evidence="11">Cell cycle checkpoint protein RAD17</fullName>
    </recommendedName>
</protein>
<keyword evidence="4" id="KW-0227">DNA damage</keyword>
<dbReference type="GO" id="GO:0005634">
    <property type="term" value="C:nucleus"/>
    <property type="evidence" value="ECO:0007669"/>
    <property type="project" value="UniProtKB-SubCell"/>
</dbReference>
<dbReference type="GO" id="GO:0000077">
    <property type="term" value="P:DNA damage checkpoint signaling"/>
    <property type="evidence" value="ECO:0007669"/>
    <property type="project" value="TreeGrafter"/>
</dbReference>
<dbReference type="GO" id="GO:0003689">
    <property type="term" value="F:DNA clamp loader activity"/>
    <property type="evidence" value="ECO:0007669"/>
    <property type="project" value="TreeGrafter"/>
</dbReference>
<dbReference type="InterPro" id="IPR027417">
    <property type="entry name" value="P-loop_NTPase"/>
</dbReference>
<dbReference type="PANTHER" id="PTHR12172:SF0">
    <property type="entry name" value="CELL CYCLE CHECKPOINT PROTEIN RAD17"/>
    <property type="match status" value="1"/>
</dbReference>
<keyword evidence="6" id="KW-0539">Nucleus</keyword>
<keyword evidence="5" id="KW-0067">ATP-binding</keyword>
<dbReference type="Proteomes" id="UP001152799">
    <property type="component" value="Chromosome 4"/>
</dbReference>
<dbReference type="GO" id="GO:0033314">
    <property type="term" value="P:mitotic DNA replication checkpoint signaling"/>
    <property type="evidence" value="ECO:0007669"/>
    <property type="project" value="TreeGrafter"/>
</dbReference>
<proteinExistence type="inferred from homology"/>
<sequence>MKKLTTNKWKSFEFGPPEKDTKENQSTTRKLKNLQPKKSLKSVKGSKTNNNLDFHKIIEPKVVSDLIIHPKKVQELEGWLNTVLGGSKKETHKKIRDEYQDRVKKGESVALKYRNGFPIIEIKAQTTGPTGSGKTSTVRLLCKQLNVDVTEWTNPVDLDYEIIRGPGQAAKFLEFFSDSKYPSLFSTNKKKVLIVKDFPNAIVRNPDEFFSILEDVHFQTTHPVIFICTDSNSNETNLQRNLFPEEVLLKYSISNITFNSCAPTLLKKGLKRALELLQAYPDTFTLPLNIIESIIASSMGDIRCAMNQLYLASIHAETNLPLIKIIGSKRKKNDQPNTIKHMRRDETLGLFHGLGRVLNPKKIEQNGTWRLNCDMQKLVDEFTIQPAKFASFLFENYLKYFGDLEDIEQAAEILSFSHKLLENWDSGETLTIALWIAVLGLMVCNQHKVSRWNQIKGPKKIEKEVCDNDVFRLHPSDRYYYNLITKSDKYHKFKCGT</sequence>
<dbReference type="GO" id="GO:0006281">
    <property type="term" value="P:DNA repair"/>
    <property type="evidence" value="ECO:0007669"/>
    <property type="project" value="InterPro"/>
</dbReference>
<reference evidence="9" key="1">
    <citation type="submission" date="2022-01" db="EMBL/GenBank/DDBJ databases">
        <authorList>
            <person name="King R."/>
        </authorList>
    </citation>
    <scope>NUCLEOTIDE SEQUENCE</scope>
</reference>
<dbReference type="OrthoDB" id="10265971at2759"/>
<dbReference type="GO" id="GO:0003682">
    <property type="term" value="F:chromatin binding"/>
    <property type="evidence" value="ECO:0007669"/>
    <property type="project" value="TreeGrafter"/>
</dbReference>
<evidence type="ECO:0000256" key="4">
    <source>
        <dbReference type="ARBA" id="ARBA00022763"/>
    </source>
</evidence>
<evidence type="ECO:0000256" key="3">
    <source>
        <dbReference type="ARBA" id="ARBA00022741"/>
    </source>
</evidence>
<keyword evidence="3" id="KW-0547">Nucleotide-binding</keyword>
<keyword evidence="7" id="KW-0131">Cell cycle</keyword>
<evidence type="ECO:0000256" key="5">
    <source>
        <dbReference type="ARBA" id="ARBA00022840"/>
    </source>
</evidence>
<feature type="region of interest" description="Disordered" evidence="8">
    <location>
        <begin position="1"/>
        <end position="47"/>
    </location>
</feature>
<dbReference type="Gene3D" id="3.40.50.300">
    <property type="entry name" value="P-loop containing nucleotide triphosphate hydrolases"/>
    <property type="match status" value="1"/>
</dbReference>